<name>A0AAE1MPG9_9FABA</name>
<dbReference type="PANTHER" id="PTHR48103:SF2">
    <property type="entry name" value="MIDASIN"/>
    <property type="match status" value="1"/>
</dbReference>
<dbReference type="Proteomes" id="UP001293593">
    <property type="component" value="Unassembled WGS sequence"/>
</dbReference>
<organism evidence="4 5">
    <name type="scientific">Acacia crassicarpa</name>
    <name type="common">northern wattle</name>
    <dbReference type="NCBI Taxonomy" id="499986"/>
    <lineage>
        <taxon>Eukaryota</taxon>
        <taxon>Viridiplantae</taxon>
        <taxon>Streptophyta</taxon>
        <taxon>Embryophyta</taxon>
        <taxon>Tracheophyta</taxon>
        <taxon>Spermatophyta</taxon>
        <taxon>Magnoliopsida</taxon>
        <taxon>eudicotyledons</taxon>
        <taxon>Gunneridae</taxon>
        <taxon>Pentapetalae</taxon>
        <taxon>rosids</taxon>
        <taxon>fabids</taxon>
        <taxon>Fabales</taxon>
        <taxon>Fabaceae</taxon>
        <taxon>Caesalpinioideae</taxon>
        <taxon>mimosoid clade</taxon>
        <taxon>Acacieae</taxon>
        <taxon>Acacia</taxon>
    </lineage>
</organism>
<evidence type="ECO:0000313" key="4">
    <source>
        <dbReference type="EMBL" id="KAK4269123.1"/>
    </source>
</evidence>
<dbReference type="GO" id="GO:0000027">
    <property type="term" value="P:ribosomal large subunit assembly"/>
    <property type="evidence" value="ECO:0007669"/>
    <property type="project" value="TreeGrafter"/>
</dbReference>
<dbReference type="AlphaFoldDB" id="A0AAE1MPG9"/>
<keyword evidence="1" id="KW-0547">Nucleotide-binding</keyword>
<evidence type="ECO:0000256" key="2">
    <source>
        <dbReference type="ARBA" id="ARBA00022840"/>
    </source>
</evidence>
<dbReference type="GO" id="GO:0000055">
    <property type="term" value="P:ribosomal large subunit export from nucleus"/>
    <property type="evidence" value="ECO:0007669"/>
    <property type="project" value="TreeGrafter"/>
</dbReference>
<protein>
    <submittedName>
        <fullName evidence="4">Uncharacterized protein</fullName>
    </submittedName>
</protein>
<dbReference type="PANTHER" id="PTHR48103">
    <property type="entry name" value="MIDASIN-RELATED"/>
    <property type="match status" value="1"/>
</dbReference>
<proteinExistence type="predicted"/>
<feature type="region of interest" description="Disordered" evidence="3">
    <location>
        <begin position="157"/>
        <end position="274"/>
    </location>
</feature>
<gene>
    <name evidence="4" type="ORF">QN277_022320</name>
</gene>
<evidence type="ECO:0000256" key="1">
    <source>
        <dbReference type="ARBA" id="ARBA00022741"/>
    </source>
</evidence>
<keyword evidence="5" id="KW-1185">Reference proteome</keyword>
<keyword evidence="2" id="KW-0067">ATP-binding</keyword>
<dbReference type="GO" id="GO:0005634">
    <property type="term" value="C:nucleus"/>
    <property type="evidence" value="ECO:0007669"/>
    <property type="project" value="TreeGrafter"/>
</dbReference>
<dbReference type="GO" id="GO:0005524">
    <property type="term" value="F:ATP binding"/>
    <property type="evidence" value="ECO:0007669"/>
    <property type="project" value="UniProtKB-KW"/>
</dbReference>
<accession>A0AAE1MPG9</accession>
<dbReference type="EMBL" id="JAWXYG010000006">
    <property type="protein sequence ID" value="KAK4269123.1"/>
    <property type="molecule type" value="Genomic_DNA"/>
</dbReference>
<comment type="caution">
    <text evidence="4">The sequence shown here is derived from an EMBL/GenBank/DDBJ whole genome shotgun (WGS) entry which is preliminary data.</text>
</comment>
<evidence type="ECO:0000256" key="3">
    <source>
        <dbReference type="SAM" id="MobiDB-lite"/>
    </source>
</evidence>
<evidence type="ECO:0000313" key="5">
    <source>
        <dbReference type="Proteomes" id="UP001293593"/>
    </source>
</evidence>
<feature type="compositionally biased region" description="Acidic residues" evidence="3">
    <location>
        <begin position="226"/>
        <end position="241"/>
    </location>
</feature>
<feature type="compositionally biased region" description="Polar residues" evidence="3">
    <location>
        <begin position="190"/>
        <end position="203"/>
    </location>
</feature>
<reference evidence="4" key="1">
    <citation type="submission" date="2023-10" db="EMBL/GenBank/DDBJ databases">
        <title>Chromosome-level genome of the transformable northern wattle, Acacia crassicarpa.</title>
        <authorList>
            <person name="Massaro I."/>
            <person name="Sinha N.R."/>
            <person name="Poethig S."/>
            <person name="Leichty A.R."/>
        </authorList>
    </citation>
    <scope>NUCLEOTIDE SEQUENCE</scope>
    <source>
        <strain evidence="4">Acra3RX</strain>
        <tissue evidence="4">Leaf</tissue>
    </source>
</reference>
<sequence length="274" mass="29923">MINKKFRVLQLTLRVTLVEVEFTSALKENYVLEDLSDKGRFCERKLTVPNAGFDEALSSTYGHIAEVLRKLCSSSTILMAEESMNITSWKLLFVDFVDDLGLDVLCERVFKTVKSGASFVQLQVSVTTHVVANVLAALYSKGFGTAIEQLEDDGTVNASENATGTGMGEGIGSKDVSDQITDEDQLLGTRGQSDNQADSSEVPSKNDRGIEMEQDFQADAVSISEDSGEDESTDAENEQLESEMGPIGLNSDAVRERTWDKNEDEALNGTGEKH</sequence>
<dbReference type="GO" id="GO:0030687">
    <property type="term" value="C:preribosome, large subunit precursor"/>
    <property type="evidence" value="ECO:0007669"/>
    <property type="project" value="TreeGrafter"/>
</dbReference>